<dbReference type="RefSeq" id="XP_020008869.1">
    <property type="nucleotide sequence ID" value="XM_020153280.1"/>
</dbReference>
<dbReference type="InterPro" id="IPR000859">
    <property type="entry name" value="CUB_dom"/>
</dbReference>
<evidence type="ECO:0000256" key="3">
    <source>
        <dbReference type="PROSITE-ProRule" id="PRU00059"/>
    </source>
</evidence>
<name>A0A8B7TMF3_CASCN</name>
<reference evidence="5" key="1">
    <citation type="submission" date="2025-08" db="UniProtKB">
        <authorList>
            <consortium name="RefSeq"/>
        </authorList>
    </citation>
    <scope>IDENTIFICATION</scope>
    <source>
        <tissue evidence="5">Leukocyte</tissue>
    </source>
</reference>
<dbReference type="PROSITE" id="PS01180">
    <property type="entry name" value="CUB"/>
    <property type="match status" value="3"/>
</dbReference>
<dbReference type="Pfam" id="PF00431">
    <property type="entry name" value="CUB"/>
    <property type="match status" value="3"/>
</dbReference>
<dbReference type="Gene3D" id="2.60.120.290">
    <property type="entry name" value="Spermadhesin, CUB domain"/>
    <property type="match status" value="4"/>
</dbReference>
<feature type="domain" description="CUB" evidence="4">
    <location>
        <begin position="226"/>
        <end position="268"/>
    </location>
</feature>
<protein>
    <submittedName>
        <fullName evidence="5">Cubilin-like</fullName>
    </submittedName>
</protein>
<keyword evidence="2" id="KW-1015">Disulfide bond</keyword>
<dbReference type="KEGG" id="ccan:109677147"/>
<dbReference type="InterPro" id="IPR035914">
    <property type="entry name" value="Sperma_CUB_dom_sf"/>
</dbReference>
<gene>
    <name evidence="5" type="primary">LOC109677147</name>
</gene>
<dbReference type="CDD" id="cd00041">
    <property type="entry name" value="CUB"/>
    <property type="match status" value="2"/>
</dbReference>
<dbReference type="OrthoDB" id="9991628at2759"/>
<dbReference type="AlphaFoldDB" id="A0A8B7TMF3"/>
<feature type="domain" description="CUB" evidence="4">
    <location>
        <begin position="147"/>
        <end position="222"/>
    </location>
</feature>
<evidence type="ECO:0000259" key="4">
    <source>
        <dbReference type="PROSITE" id="PS01180"/>
    </source>
</evidence>
<dbReference type="PANTHER" id="PTHR24251">
    <property type="entry name" value="OVOCHYMASE-RELATED"/>
    <property type="match status" value="1"/>
</dbReference>
<accession>A0A8B7TMF3</accession>
<sequence>MQVSSTGHELAIRFRTDNSVNGRGFSASWQAVPGGCGGIFQAPSGEIHSPNYPSHYRSNTECSWVIQVENHHRVLLNFTDFDLQTTDSCIMTYDGSNSATTRLASVCGRRQPENPITSSGNSLFVRFQSGSSRQSRGFRAQFKQVNHITLSFIHFGLEGSEGCTHDFVEVLDGLYSDAPLQGRYCGTTIPHPITSFSNGLMLRFVSDSGMNSDGFQAVYAASTSACGGNFHMGEGIFNSPGYPEIYPPNVECVWNIVSSPGNQLQLSF</sequence>
<feature type="domain" description="CUB" evidence="4">
    <location>
        <begin position="36"/>
        <end position="145"/>
    </location>
</feature>
<evidence type="ECO:0000313" key="5">
    <source>
        <dbReference type="RefSeq" id="XP_020008869.1"/>
    </source>
</evidence>
<evidence type="ECO:0000256" key="1">
    <source>
        <dbReference type="ARBA" id="ARBA00022737"/>
    </source>
</evidence>
<dbReference type="SMART" id="SM00042">
    <property type="entry name" value="CUB"/>
    <property type="match status" value="2"/>
</dbReference>
<keyword evidence="1" id="KW-0677">Repeat</keyword>
<comment type="caution">
    <text evidence="3">Lacks conserved residue(s) required for the propagation of feature annotation.</text>
</comment>
<evidence type="ECO:0000256" key="2">
    <source>
        <dbReference type="ARBA" id="ARBA00023157"/>
    </source>
</evidence>
<dbReference type="FunFam" id="2.60.120.290:FF:000005">
    <property type="entry name" value="Procollagen C-endopeptidase enhancer 1"/>
    <property type="match status" value="2"/>
</dbReference>
<proteinExistence type="predicted"/>
<feature type="non-terminal residue" evidence="5">
    <location>
        <position position="268"/>
    </location>
</feature>
<dbReference type="SUPFAM" id="SSF49854">
    <property type="entry name" value="Spermadhesin, CUB domain"/>
    <property type="match status" value="4"/>
</dbReference>
<organism evidence="5">
    <name type="scientific">Castor canadensis</name>
    <name type="common">American beaver</name>
    <dbReference type="NCBI Taxonomy" id="51338"/>
    <lineage>
        <taxon>Eukaryota</taxon>
        <taxon>Metazoa</taxon>
        <taxon>Chordata</taxon>
        <taxon>Craniata</taxon>
        <taxon>Vertebrata</taxon>
        <taxon>Euteleostomi</taxon>
        <taxon>Mammalia</taxon>
        <taxon>Eutheria</taxon>
        <taxon>Euarchontoglires</taxon>
        <taxon>Glires</taxon>
        <taxon>Rodentia</taxon>
        <taxon>Castorimorpha</taxon>
        <taxon>Castoridae</taxon>
        <taxon>Castor</taxon>
    </lineage>
</organism>